<dbReference type="Proteomes" id="UP000809789">
    <property type="component" value="Unassembled WGS sequence"/>
</dbReference>
<sequence>MKDRMALGILFCMAQKGVARLLGRKWKGRLRERQGRSQNLTKAALQIPWHQIPKLAAHKQTSQLHPKPHPHNTPTPHTAPRLPPEQAYSTTSTTMSSTMSSIEKVRESMDDATLAKTFKKMLLCKMSYRRLEKELEKIVAELSPVVADTRRIAQQTRRRLVGQPAVRSAAKALVQRLDESFAEKDARYKRILGGMTAIKQLYKKLKHASWSKEAIAIGLAVAKLDFDVRAYQVSDVEGVH</sequence>
<gene>
    <name evidence="2" type="ORF">KVT40_006156</name>
</gene>
<dbReference type="OrthoDB" id="10353593at2759"/>
<dbReference type="EMBL" id="JAESVG020000007">
    <property type="protein sequence ID" value="KAG8625755.1"/>
    <property type="molecule type" value="Genomic_DNA"/>
</dbReference>
<keyword evidence="3" id="KW-1185">Reference proteome</keyword>
<dbReference type="AlphaFoldDB" id="A0A8K0PBG6"/>
<comment type="caution">
    <text evidence="2">The sequence shown here is derived from an EMBL/GenBank/DDBJ whole genome shotgun (WGS) entry which is preliminary data.</text>
</comment>
<evidence type="ECO:0000256" key="1">
    <source>
        <dbReference type="SAM" id="MobiDB-lite"/>
    </source>
</evidence>
<name>A0A8K0PBG6_9PEZI</name>
<accession>A0A8K0PBG6</accession>
<proteinExistence type="predicted"/>
<evidence type="ECO:0000313" key="3">
    <source>
        <dbReference type="Proteomes" id="UP000809789"/>
    </source>
</evidence>
<evidence type="ECO:0000313" key="2">
    <source>
        <dbReference type="EMBL" id="KAG8625755.1"/>
    </source>
</evidence>
<protein>
    <submittedName>
        <fullName evidence="2">Uncharacterized protein</fullName>
    </submittedName>
</protein>
<feature type="region of interest" description="Disordered" evidence="1">
    <location>
        <begin position="58"/>
        <end position="103"/>
    </location>
</feature>
<reference evidence="2" key="1">
    <citation type="submission" date="2021-07" db="EMBL/GenBank/DDBJ databases">
        <title>Elsinoe batatas strain:CRI-CJ2 Genome sequencing and assembly.</title>
        <authorList>
            <person name="Huang L."/>
        </authorList>
    </citation>
    <scope>NUCLEOTIDE SEQUENCE</scope>
    <source>
        <strain evidence="2">CRI-CJ2</strain>
    </source>
</reference>
<organism evidence="2 3">
    <name type="scientific">Elsinoe batatas</name>
    <dbReference type="NCBI Taxonomy" id="2601811"/>
    <lineage>
        <taxon>Eukaryota</taxon>
        <taxon>Fungi</taxon>
        <taxon>Dikarya</taxon>
        <taxon>Ascomycota</taxon>
        <taxon>Pezizomycotina</taxon>
        <taxon>Dothideomycetes</taxon>
        <taxon>Dothideomycetidae</taxon>
        <taxon>Myriangiales</taxon>
        <taxon>Elsinoaceae</taxon>
        <taxon>Elsinoe</taxon>
    </lineage>
</organism>
<feature type="compositionally biased region" description="Low complexity" evidence="1">
    <location>
        <begin position="89"/>
        <end position="101"/>
    </location>
</feature>